<dbReference type="EMBL" id="KI913116">
    <property type="protein sequence ID" value="ETV86948.1"/>
    <property type="molecule type" value="Genomic_DNA"/>
</dbReference>
<dbReference type="PANTHER" id="PTHR13510:SF44">
    <property type="entry name" value="RABENOSYN-5"/>
    <property type="match status" value="1"/>
</dbReference>
<dbReference type="CDD" id="cd00065">
    <property type="entry name" value="FYVE_like_SF"/>
    <property type="match status" value="1"/>
</dbReference>
<dbReference type="OrthoDB" id="77655at2759"/>
<keyword evidence="1" id="KW-0479">Metal-binding</keyword>
<sequence length="314" mass="34017">MNSACCAGCSKRFNAFRWSHSCKLCFERVCSKCSTKTSPPVVHDMKRTKAKRICLACITDATATHLQGRVPASTLNPTAALLLTFPRACPPPSHVDLTALAPRFQHDATFFLLLEQAILAIDGAARGLIQLIGVRDMAVVASYNLDDPPMLSRIDAGLVTLQSSPSIVREAYHDHISFVRVPLMLAAACIGTLEVECPNGYLLSMETLEELDEIASTAAMVMQNTAIESSAHPTPPGPSSGVNHRHKPRGNSTSTASTSSTSIYSYHTMANNDDSHSSASDSAEERMMEALLTMSKHTAHLIRGTNEECRYLLK</sequence>
<evidence type="ECO:0000256" key="2">
    <source>
        <dbReference type="ARBA" id="ARBA00022771"/>
    </source>
</evidence>
<dbReference type="AlphaFoldDB" id="W4H758"/>
<feature type="domain" description="FYVE-type" evidence="6">
    <location>
        <begin position="1"/>
        <end position="62"/>
    </location>
</feature>
<dbReference type="InterPro" id="IPR000306">
    <property type="entry name" value="Znf_FYVE"/>
</dbReference>
<feature type="region of interest" description="Disordered" evidence="5">
    <location>
        <begin position="228"/>
        <end position="259"/>
    </location>
</feature>
<keyword evidence="2 4" id="KW-0863">Zinc-finger</keyword>
<protein>
    <recommendedName>
        <fullName evidence="6">FYVE-type domain-containing protein</fullName>
    </recommendedName>
</protein>
<reference evidence="7" key="1">
    <citation type="submission" date="2013-12" db="EMBL/GenBank/DDBJ databases">
        <title>The Genome Sequence of Aphanomyces astaci APO3.</title>
        <authorList>
            <consortium name="The Broad Institute Genomics Platform"/>
            <person name="Russ C."/>
            <person name="Tyler B."/>
            <person name="van West P."/>
            <person name="Dieguez-Uribeondo J."/>
            <person name="Young S.K."/>
            <person name="Zeng Q."/>
            <person name="Gargeya S."/>
            <person name="Fitzgerald M."/>
            <person name="Abouelleil A."/>
            <person name="Alvarado L."/>
            <person name="Chapman S.B."/>
            <person name="Gainer-Dewar J."/>
            <person name="Goldberg J."/>
            <person name="Griggs A."/>
            <person name="Gujja S."/>
            <person name="Hansen M."/>
            <person name="Howarth C."/>
            <person name="Imamovic A."/>
            <person name="Ireland A."/>
            <person name="Larimer J."/>
            <person name="McCowan C."/>
            <person name="Murphy C."/>
            <person name="Pearson M."/>
            <person name="Poon T.W."/>
            <person name="Priest M."/>
            <person name="Roberts A."/>
            <person name="Saif S."/>
            <person name="Shea T."/>
            <person name="Sykes S."/>
            <person name="Wortman J."/>
            <person name="Nusbaum C."/>
            <person name="Birren B."/>
        </authorList>
    </citation>
    <scope>NUCLEOTIDE SEQUENCE [LARGE SCALE GENOMIC DNA]</scope>
    <source>
        <strain evidence="7">APO3</strain>
    </source>
</reference>
<dbReference type="InterPro" id="IPR011011">
    <property type="entry name" value="Znf_FYVE_PHD"/>
</dbReference>
<dbReference type="GO" id="GO:0008270">
    <property type="term" value="F:zinc ion binding"/>
    <property type="evidence" value="ECO:0007669"/>
    <property type="project" value="UniProtKB-KW"/>
</dbReference>
<dbReference type="PROSITE" id="PS50178">
    <property type="entry name" value="ZF_FYVE"/>
    <property type="match status" value="1"/>
</dbReference>
<dbReference type="Pfam" id="PF01363">
    <property type="entry name" value="FYVE"/>
    <property type="match status" value="1"/>
</dbReference>
<evidence type="ECO:0000256" key="4">
    <source>
        <dbReference type="PROSITE-ProRule" id="PRU00091"/>
    </source>
</evidence>
<evidence type="ECO:0000256" key="3">
    <source>
        <dbReference type="ARBA" id="ARBA00022833"/>
    </source>
</evidence>
<dbReference type="InterPro" id="IPR013083">
    <property type="entry name" value="Znf_RING/FYVE/PHD"/>
</dbReference>
<dbReference type="InterPro" id="IPR017455">
    <property type="entry name" value="Znf_FYVE-rel"/>
</dbReference>
<dbReference type="InterPro" id="IPR052727">
    <property type="entry name" value="Rab4/Rab5_effector"/>
</dbReference>
<name>W4H758_APHAT</name>
<evidence type="ECO:0000313" key="7">
    <source>
        <dbReference type="EMBL" id="ETV86948.1"/>
    </source>
</evidence>
<organism evidence="7">
    <name type="scientific">Aphanomyces astaci</name>
    <name type="common">Crayfish plague agent</name>
    <dbReference type="NCBI Taxonomy" id="112090"/>
    <lineage>
        <taxon>Eukaryota</taxon>
        <taxon>Sar</taxon>
        <taxon>Stramenopiles</taxon>
        <taxon>Oomycota</taxon>
        <taxon>Saprolegniomycetes</taxon>
        <taxon>Saprolegniales</taxon>
        <taxon>Verrucalvaceae</taxon>
        <taxon>Aphanomyces</taxon>
    </lineage>
</organism>
<dbReference type="GeneID" id="20803967"/>
<evidence type="ECO:0000256" key="1">
    <source>
        <dbReference type="ARBA" id="ARBA00022723"/>
    </source>
</evidence>
<dbReference type="Gene3D" id="3.30.40.10">
    <property type="entry name" value="Zinc/RING finger domain, C3HC4 (zinc finger)"/>
    <property type="match status" value="1"/>
</dbReference>
<accession>W4H758</accession>
<evidence type="ECO:0000256" key="5">
    <source>
        <dbReference type="SAM" id="MobiDB-lite"/>
    </source>
</evidence>
<dbReference type="RefSeq" id="XP_009823747.1">
    <property type="nucleotide sequence ID" value="XM_009825445.1"/>
</dbReference>
<dbReference type="SUPFAM" id="SSF57903">
    <property type="entry name" value="FYVE/PHD zinc finger"/>
    <property type="match status" value="1"/>
</dbReference>
<proteinExistence type="predicted"/>
<evidence type="ECO:0000259" key="6">
    <source>
        <dbReference type="PROSITE" id="PS50178"/>
    </source>
</evidence>
<gene>
    <name evidence="7" type="ORF">H257_01971</name>
</gene>
<dbReference type="PANTHER" id="PTHR13510">
    <property type="entry name" value="FYVE-FINGER-CONTAINING RAB5 EFFECTOR PROTEIN RABENOSYN-5-RELATED"/>
    <property type="match status" value="1"/>
</dbReference>
<dbReference type="VEuPathDB" id="FungiDB:H257_01971"/>
<keyword evidence="3" id="KW-0862">Zinc</keyword>